<sequence>FPMRNLPIASEGGIMAMPNQEAVTAGRVGSAGGMLAYLEAADPTTATALVELVQALQLMTLHSRRRRWISDGSSTVSGAYLVDPPAERDSLGGSSGGATTLRYSFGTSIGPSVSQAGHASLIDMPDAVGPGMGMPPAPHSVKAATAGGVDDGGDGGLSQPKRHTHNASLPPRPVSIDAEHTTKHLRRALRAVSGGGTVRLTPTGVFETVQSDQDVYDGINASANTRGLASPAPVTEAAKIHIARALELLSQHANVPSTDAPAIAAAATRAAAADAELQAQEELVAALIALLAPGNVAVQNSEGDDSSAEGFGDCMDCVAPLPPGSLVQASRTTQEPIPERVTGDAAASVSPISQQQQHTAAAATGLKTVLAGSEVSPAKPTIQSDAASPASPLHARIQEVLQQAERASASISSLQVGLSPTAPPAAQVLEGVPFEQAIDFIMDGLRDFDGGPSNLARHLHLMYSPSSGGFYPTALDSFPSRRQTAVALGAAAVLEAVAESVTSTGRVTAAASEAGSEDPQPLTDAERERMQTLVSEALAAAEALARGARREEAWTAERLGLSLEGDVAVDTQHTQAELQRLSDIPITDQPPAPVSLRGGASSSNSLTSPSAHAEIRSESSGRIAATSEAMRIIASLSPSPDTDGVLALPQQQLSSLGSSASPATVADLDSNSTASVLHDGEHVVRPSSIQCSTPVTTVSVLPLMGVEDGQISTEQVPRVASLQTSGGAMDLPKDGAFGPTVSHSTPFLPCVNLDEHLCPIQPEAAGVSLQEPRSPCTMAEALPASAAPATSAVTSLPTFATPCTPAVRGAPTCSEAATVGDAVPPAIIAAVTRSCNGAMVTGLRMVTEGASEVEHDDEQKDREDTSEDGWESDLAGAARICTPQSDPLAVVSTAAALQPMALSQQQFLASETDHAGALSAIHASPATFAAANLQPLARPAETPPGASASLADPEVPVLTARDRFSPPRLARDLQPYTMESLSPLAGKPAITQTISEAISSTSAAVLTQQSLPRSLDRNYNAKGGFQPMCSACDTPKSQHTPQYVEDEAIAGEPLEMGGHVQAGDPTARAGVFAAGDGEVGQGAVEAEIVELEGESRPSQVPFTAAPEQLKQVPDEEAEAVPITKKQTEQLLTKAAQLLLQAMQRASHGEPEQEAAFHVLVPILQGLAAVEGTETLELKSFGASTIEHHESATDLMATKAVSLAEAGPGINSDGTTACDLSLTLVEMPTALTQCQQVNQQNTATPVVDLQQQQQHLATTADLENFKDDVMAGVHSALMEIVDMIGSTVMQRSATAGAADRVLGTDGRDTRPSSTGPVGEGGQNPGDAEHCSVTPADPSFTPERSSSPSLAPEHQEIRITRAELEAFIFGKAVLGRCAADELLGVRLRQLYAPQLPQVHDDDQPASHGFDCQQRGPCQRSPLPSAACHEATFRGSARADQNAAHNNIEEPDLGKQNGTRRLQVANGNRTAVPRDSPLRQPLADGAKFKSLFRRSIEHLRGHLQPARSDTQHSPATADMDGRTMRGSSQYVAPTPTGDFASAAELHAQSKSPMVLLPPAPVMRQPAPDGTAMSDAAMERVPSNTLNATLSPSGLPPTLMLQTATAAAADPKFPTIPAPRLVSPINDDDVELDPYLSGGLQPEPTTDLARLPDPAAPAAQPPAGRQSQPHCRVVPQ</sequence>
<feature type="compositionally biased region" description="Low complexity" evidence="1">
    <location>
        <begin position="1648"/>
        <end position="1659"/>
    </location>
</feature>
<feature type="region of interest" description="Disordered" evidence="1">
    <location>
        <begin position="848"/>
        <end position="870"/>
    </location>
</feature>
<organism evidence="2 3">
    <name type="scientific">Volvox reticuliferus</name>
    <dbReference type="NCBI Taxonomy" id="1737510"/>
    <lineage>
        <taxon>Eukaryota</taxon>
        <taxon>Viridiplantae</taxon>
        <taxon>Chlorophyta</taxon>
        <taxon>core chlorophytes</taxon>
        <taxon>Chlorophyceae</taxon>
        <taxon>CS clade</taxon>
        <taxon>Chlamydomonadales</taxon>
        <taxon>Volvocaceae</taxon>
        <taxon>Volvox</taxon>
    </lineage>
</organism>
<feature type="region of interest" description="Disordered" evidence="1">
    <location>
        <begin position="578"/>
        <end position="621"/>
    </location>
</feature>
<feature type="non-terminal residue" evidence="2">
    <location>
        <position position="1"/>
    </location>
</feature>
<protein>
    <submittedName>
        <fullName evidence="2">Uncharacterized protein</fullName>
    </submittedName>
</protein>
<proteinExistence type="predicted"/>
<evidence type="ECO:0000313" key="2">
    <source>
        <dbReference type="EMBL" id="GIM13791.1"/>
    </source>
</evidence>
<name>A0A8J4GRX3_9CHLO</name>
<reference evidence="2" key="1">
    <citation type="journal article" date="2021" name="Proc. Natl. Acad. Sci. U.S.A.">
        <title>Three genomes in the algal genus Volvox reveal the fate of a haploid sex-determining region after a transition to homothallism.</title>
        <authorList>
            <person name="Yamamoto K."/>
            <person name="Hamaji T."/>
            <person name="Kawai-Toyooka H."/>
            <person name="Matsuzaki R."/>
            <person name="Takahashi F."/>
            <person name="Nishimura Y."/>
            <person name="Kawachi M."/>
            <person name="Noguchi H."/>
            <person name="Minakuchi Y."/>
            <person name="Umen J.G."/>
            <person name="Toyoda A."/>
            <person name="Nozaki H."/>
        </authorList>
    </citation>
    <scope>NUCLEOTIDE SEQUENCE</scope>
    <source>
        <strain evidence="2">NIES-3785</strain>
    </source>
</reference>
<feature type="region of interest" description="Disordered" evidence="1">
    <location>
        <begin position="142"/>
        <end position="175"/>
    </location>
</feature>
<evidence type="ECO:0000313" key="3">
    <source>
        <dbReference type="Proteomes" id="UP000722791"/>
    </source>
</evidence>
<accession>A0A8J4GRX3</accession>
<dbReference type="Proteomes" id="UP000722791">
    <property type="component" value="Unassembled WGS sequence"/>
</dbReference>
<feature type="region of interest" description="Disordered" evidence="1">
    <location>
        <begin position="1500"/>
        <end position="1525"/>
    </location>
</feature>
<feature type="non-terminal residue" evidence="2">
    <location>
        <position position="1672"/>
    </location>
</feature>
<gene>
    <name evidence="2" type="ORF">Vretimale_16838</name>
</gene>
<evidence type="ECO:0000256" key="1">
    <source>
        <dbReference type="SAM" id="MobiDB-lite"/>
    </source>
</evidence>
<feature type="region of interest" description="Disordered" evidence="1">
    <location>
        <begin position="1295"/>
        <end position="1352"/>
    </location>
</feature>
<feature type="compositionally biased region" description="Low complexity" evidence="1">
    <location>
        <begin position="601"/>
        <end position="610"/>
    </location>
</feature>
<dbReference type="EMBL" id="BNCQ01000051">
    <property type="protein sequence ID" value="GIM13791.1"/>
    <property type="molecule type" value="Genomic_DNA"/>
</dbReference>
<comment type="caution">
    <text evidence="2">The sequence shown here is derived from an EMBL/GenBank/DDBJ whole genome shotgun (WGS) entry which is preliminary data.</text>
</comment>
<feature type="region of interest" description="Disordered" evidence="1">
    <location>
        <begin position="1620"/>
        <end position="1672"/>
    </location>
</feature>